<evidence type="ECO:0000256" key="4">
    <source>
        <dbReference type="SAM" id="Phobius"/>
    </source>
</evidence>
<dbReference type="InterPro" id="IPR036249">
    <property type="entry name" value="Thioredoxin-like_sf"/>
</dbReference>
<comment type="caution">
    <text evidence="5">The sequence shown here is derived from an EMBL/GenBank/DDBJ whole genome shotgun (WGS) entry which is preliminary data.</text>
</comment>
<dbReference type="SUPFAM" id="SSF52833">
    <property type="entry name" value="Thioredoxin-like"/>
    <property type="match status" value="1"/>
</dbReference>
<feature type="disulfide bond" description="Redox-active" evidence="3">
    <location>
        <begin position="89"/>
        <end position="93"/>
    </location>
</feature>
<gene>
    <name evidence="5" type="ORF">B1C78_07030</name>
</gene>
<dbReference type="EMBL" id="MVBK01000040">
    <property type="protein sequence ID" value="OOG25236.1"/>
    <property type="molecule type" value="Genomic_DNA"/>
</dbReference>
<keyword evidence="4" id="KW-0812">Transmembrane</keyword>
<dbReference type="InterPro" id="IPR003782">
    <property type="entry name" value="SCO1/SenC"/>
</dbReference>
<keyword evidence="4" id="KW-1133">Transmembrane helix</keyword>
<sequence>MCTHARSGLSPLLLALLFIVAGAAVLAGRPSFASADFREFDARAALDYSQAALRRTLSDHEFLDTEGRTVRLSDFEGQPVLINMVYSACDHTCTISTKHLSRIAQIARNALGQDSFTILTIGFDTARDNPETMRLYARQQGMSNAANWKFLSTDQATIDALSAEMGFIYYATPRGFDHMAKVTVLDQDRVVYRHVYGEVFETPLLVEPLKELVFDARRAESPFEALGARVRLFCTTYDAAADRYYFDYSLFVGMGVGLTVILSTLWFLIHEFRRRPRKRRLA</sequence>
<feature type="binding site" evidence="2">
    <location>
        <position position="89"/>
    </location>
    <ligand>
        <name>Cu cation</name>
        <dbReference type="ChEBI" id="CHEBI:23378"/>
    </ligand>
</feature>
<dbReference type="PANTHER" id="PTHR12151:SF8">
    <property type="entry name" value="THIOREDOXIN DOMAIN-CONTAINING PROTEIN"/>
    <property type="match status" value="1"/>
</dbReference>
<dbReference type="RefSeq" id="WP_077278443.1">
    <property type="nucleotide sequence ID" value="NZ_MVBK01000040.1"/>
</dbReference>
<dbReference type="AlphaFoldDB" id="A0A1V3NKF6"/>
<dbReference type="CDD" id="cd02968">
    <property type="entry name" value="SCO"/>
    <property type="match status" value="1"/>
</dbReference>
<keyword evidence="2" id="KW-0479">Metal-binding</keyword>
<dbReference type="STRING" id="108003.B1C78_07030"/>
<keyword evidence="2" id="KW-0186">Copper</keyword>
<keyword evidence="3" id="KW-1015">Disulfide bond</keyword>
<keyword evidence="6" id="KW-1185">Reference proteome</keyword>
<proteinExistence type="inferred from homology"/>
<keyword evidence="4" id="KW-0472">Membrane</keyword>
<accession>A0A1V3NKF6</accession>
<reference evidence="5 6" key="1">
    <citation type="submission" date="2017-02" db="EMBL/GenBank/DDBJ databases">
        <title>Genomic diversity within the haloalkaliphilic genus Thioalkalivibrio.</title>
        <authorList>
            <person name="Ahn A.-C."/>
            <person name="Meier-Kolthoff J."/>
            <person name="Overmars L."/>
            <person name="Richter M."/>
            <person name="Woyke T."/>
            <person name="Sorokin D.Y."/>
            <person name="Muyzer G."/>
        </authorList>
    </citation>
    <scope>NUCLEOTIDE SEQUENCE [LARGE SCALE GENOMIC DNA]</scope>
    <source>
        <strain evidence="5 6">ALJD</strain>
    </source>
</reference>
<evidence type="ECO:0000256" key="1">
    <source>
        <dbReference type="ARBA" id="ARBA00010996"/>
    </source>
</evidence>
<comment type="similarity">
    <text evidence="1">Belongs to the SCO1/2 family.</text>
</comment>
<evidence type="ECO:0000313" key="5">
    <source>
        <dbReference type="EMBL" id="OOG25236.1"/>
    </source>
</evidence>
<organism evidence="5 6">
    <name type="scientific">Thioalkalivibrio denitrificans</name>
    <dbReference type="NCBI Taxonomy" id="108003"/>
    <lineage>
        <taxon>Bacteria</taxon>
        <taxon>Pseudomonadati</taxon>
        <taxon>Pseudomonadota</taxon>
        <taxon>Gammaproteobacteria</taxon>
        <taxon>Chromatiales</taxon>
        <taxon>Ectothiorhodospiraceae</taxon>
        <taxon>Thioalkalivibrio</taxon>
    </lineage>
</organism>
<dbReference type="PANTHER" id="PTHR12151">
    <property type="entry name" value="ELECTRON TRANSPORT PROTIN SCO1/SENC FAMILY MEMBER"/>
    <property type="match status" value="1"/>
</dbReference>
<dbReference type="Gene3D" id="3.40.30.10">
    <property type="entry name" value="Glutaredoxin"/>
    <property type="match status" value="1"/>
</dbReference>
<name>A0A1V3NKF6_9GAMM</name>
<dbReference type="GO" id="GO:0046872">
    <property type="term" value="F:metal ion binding"/>
    <property type="evidence" value="ECO:0007669"/>
    <property type="project" value="UniProtKB-KW"/>
</dbReference>
<feature type="transmembrane region" description="Helical" evidence="4">
    <location>
        <begin position="248"/>
        <end position="269"/>
    </location>
</feature>
<evidence type="ECO:0008006" key="7">
    <source>
        <dbReference type="Google" id="ProtNLM"/>
    </source>
</evidence>
<protein>
    <recommendedName>
        <fullName evidence="7">SCO family protein</fullName>
    </recommendedName>
</protein>
<evidence type="ECO:0000256" key="2">
    <source>
        <dbReference type="PIRSR" id="PIRSR603782-1"/>
    </source>
</evidence>
<evidence type="ECO:0000256" key="3">
    <source>
        <dbReference type="PIRSR" id="PIRSR603782-2"/>
    </source>
</evidence>
<feature type="binding site" evidence="2">
    <location>
        <position position="93"/>
    </location>
    <ligand>
        <name>Cu cation</name>
        <dbReference type="ChEBI" id="CHEBI:23378"/>
    </ligand>
</feature>
<evidence type="ECO:0000313" key="6">
    <source>
        <dbReference type="Proteomes" id="UP000189462"/>
    </source>
</evidence>
<dbReference type="Pfam" id="PF02630">
    <property type="entry name" value="SCO1-SenC"/>
    <property type="match status" value="1"/>
</dbReference>
<dbReference type="Proteomes" id="UP000189462">
    <property type="component" value="Unassembled WGS sequence"/>
</dbReference>